<evidence type="ECO:0000256" key="2">
    <source>
        <dbReference type="ARBA" id="ARBA00022598"/>
    </source>
</evidence>
<keyword evidence="4" id="KW-0067">ATP-binding</keyword>
<dbReference type="InterPro" id="IPR042099">
    <property type="entry name" value="ANL_N_sf"/>
</dbReference>
<dbReference type="PANTHER" id="PTHR24095">
    <property type="entry name" value="ACETYL-COENZYME A SYNTHETASE"/>
    <property type="match status" value="1"/>
</dbReference>
<evidence type="ECO:0000259" key="8">
    <source>
        <dbReference type="Pfam" id="PF13193"/>
    </source>
</evidence>
<proteinExistence type="inferred from homology"/>
<sequence length="617" mass="65171">MASAWKADAATFWMQQSARLLWREAPTQAQAGDFTGTAHVTWFADGRLNPTESCLDRHAAARPDACALIWEGQDGRTIRLSWADLLQRVCRMANALREAGVAKGDRVALHLPAVVESVVAMLACARIGAVHMVLFGGFSAEGLADRLDDGTPVLVVTADEARRGAKIIPMKRTMDDALSRATGDSVRTVLVLAVTGADVPMTAGRDRALGPLLDGADTACAPAILAAEDPLFVLYTSGSTGKPKGLVHVAGGYMVWASLTHEVAFGCGSEDVFWCTADTSWITGHTYVVYGPLANGTTVLMYEGLPSWPTPGRWWDVIDRHGVTVFYTSPTAIRAMKAEGNDILEARGLDSLRVLGSVGEPIGEDAWTWFHDHVGKGRCPVVDTWWQTETGGIMIAPAAGAVAPRPGVATRPLPGVEAVLLDAAGVPVVGEGEGNLCLAASWPGQARTIWGSHDRFVATYFATYPGHYFTGDAARREADGYFRITGRVDDVVNVSGHRIGTAEIESAVMRGEGVVECAAIGVPHGLKGEGLVVFAVVQPGGAGEAALKALVADAIGRYAVPEAVYLVADLPKTRSGKIVRRLLRKIAAREIDALGDLSTLADPDAVGRIIAVVQGGG</sequence>
<evidence type="ECO:0000259" key="9">
    <source>
        <dbReference type="Pfam" id="PF16177"/>
    </source>
</evidence>
<dbReference type="EMBL" id="JABXXR010000062">
    <property type="protein sequence ID" value="NVN40749.1"/>
    <property type="molecule type" value="Genomic_DNA"/>
</dbReference>
<dbReference type="RefSeq" id="WP_176613700.1">
    <property type="nucleotide sequence ID" value="NZ_JABXXR010000062.1"/>
</dbReference>
<dbReference type="FunFam" id="3.40.50.12780:FF:000001">
    <property type="entry name" value="Acetyl-coenzyme A synthetase"/>
    <property type="match status" value="1"/>
</dbReference>
<feature type="domain" description="Acetyl-coenzyme A synthetase N-terminal" evidence="9">
    <location>
        <begin position="4"/>
        <end position="54"/>
    </location>
</feature>
<keyword evidence="2 10" id="KW-0436">Ligase</keyword>
<dbReference type="Pfam" id="PF13193">
    <property type="entry name" value="AMP-binding_C"/>
    <property type="match status" value="1"/>
</dbReference>
<dbReference type="SUPFAM" id="SSF56801">
    <property type="entry name" value="Acetyl-CoA synthetase-like"/>
    <property type="match status" value="1"/>
</dbReference>
<name>A0A850PDJ1_9PROT</name>
<dbReference type="PANTHER" id="PTHR24095:SF14">
    <property type="entry name" value="ACETYL-COENZYME A SYNTHETASE 1"/>
    <property type="match status" value="1"/>
</dbReference>
<dbReference type="InterPro" id="IPR020845">
    <property type="entry name" value="AMP-binding_CS"/>
</dbReference>
<dbReference type="Pfam" id="PF00501">
    <property type="entry name" value="AMP-binding"/>
    <property type="match status" value="1"/>
</dbReference>
<evidence type="ECO:0000256" key="4">
    <source>
        <dbReference type="ARBA" id="ARBA00022840"/>
    </source>
</evidence>
<comment type="caution">
    <text evidence="10">The sequence shown here is derived from an EMBL/GenBank/DDBJ whole genome shotgun (WGS) entry which is preliminary data.</text>
</comment>
<dbReference type="EC" id="6.2.1.1" evidence="6"/>
<dbReference type="InterPro" id="IPR011904">
    <property type="entry name" value="Ac_CoA_lig"/>
</dbReference>
<keyword evidence="5" id="KW-0007">Acetylation</keyword>
<accession>A0A850PDJ1</accession>
<keyword evidence="11" id="KW-1185">Reference proteome</keyword>
<dbReference type="NCBIfam" id="TIGR02188">
    <property type="entry name" value="Ac_CoA_lig_AcsA"/>
    <property type="match status" value="1"/>
</dbReference>
<dbReference type="Gene3D" id="3.30.300.30">
    <property type="match status" value="1"/>
</dbReference>
<protein>
    <recommendedName>
        <fullName evidence="6">Acetate--CoA ligase</fullName>
        <ecNumber evidence="6">6.2.1.1</ecNumber>
    </recommendedName>
</protein>
<feature type="domain" description="AMP-binding enzyme C-terminal" evidence="8">
    <location>
        <begin position="503"/>
        <end position="577"/>
    </location>
</feature>
<dbReference type="InterPro" id="IPR045851">
    <property type="entry name" value="AMP-bd_C_sf"/>
</dbReference>
<dbReference type="Pfam" id="PF16177">
    <property type="entry name" value="ACAS_N"/>
    <property type="match status" value="1"/>
</dbReference>
<reference evidence="10 11" key="1">
    <citation type="submission" date="2020-06" db="EMBL/GenBank/DDBJ databases">
        <title>Description of novel acetic acid bacteria.</title>
        <authorList>
            <person name="Sombolestani A."/>
        </authorList>
    </citation>
    <scope>NUCLEOTIDE SEQUENCE [LARGE SCALE GENOMIC DNA]</scope>
    <source>
        <strain evidence="10 11">LMG 27010</strain>
    </source>
</reference>
<keyword evidence="3" id="KW-0547">Nucleotide-binding</keyword>
<dbReference type="InterPro" id="IPR032387">
    <property type="entry name" value="ACAS_N"/>
</dbReference>
<feature type="domain" description="AMP-dependent synthetase/ligase" evidence="7">
    <location>
        <begin position="55"/>
        <end position="439"/>
    </location>
</feature>
<evidence type="ECO:0000256" key="1">
    <source>
        <dbReference type="ARBA" id="ARBA00006432"/>
    </source>
</evidence>
<dbReference type="GO" id="GO:0003987">
    <property type="term" value="F:acetate-CoA ligase activity"/>
    <property type="evidence" value="ECO:0007669"/>
    <property type="project" value="UniProtKB-UniRule"/>
</dbReference>
<dbReference type="GO" id="GO:0019427">
    <property type="term" value="P:acetyl-CoA biosynthetic process from acetate"/>
    <property type="evidence" value="ECO:0007669"/>
    <property type="project" value="UniProtKB-UniRule"/>
</dbReference>
<comment type="similarity">
    <text evidence="1">Belongs to the ATP-dependent AMP-binding enzyme family.</text>
</comment>
<dbReference type="GO" id="GO:0005524">
    <property type="term" value="F:ATP binding"/>
    <property type="evidence" value="ECO:0007669"/>
    <property type="project" value="UniProtKB-KW"/>
</dbReference>
<evidence type="ECO:0000313" key="10">
    <source>
        <dbReference type="EMBL" id="NVN40749.1"/>
    </source>
</evidence>
<dbReference type="Proteomes" id="UP000585665">
    <property type="component" value="Unassembled WGS sequence"/>
</dbReference>
<dbReference type="GO" id="GO:0016208">
    <property type="term" value="F:AMP binding"/>
    <property type="evidence" value="ECO:0007669"/>
    <property type="project" value="InterPro"/>
</dbReference>
<dbReference type="NCBIfam" id="NF001208">
    <property type="entry name" value="PRK00174.1"/>
    <property type="match status" value="1"/>
</dbReference>
<evidence type="ECO:0000256" key="3">
    <source>
        <dbReference type="ARBA" id="ARBA00022741"/>
    </source>
</evidence>
<dbReference type="InterPro" id="IPR025110">
    <property type="entry name" value="AMP-bd_C"/>
</dbReference>
<evidence type="ECO:0000256" key="6">
    <source>
        <dbReference type="NCBIfam" id="TIGR02188"/>
    </source>
</evidence>
<evidence type="ECO:0000313" key="11">
    <source>
        <dbReference type="Proteomes" id="UP000585665"/>
    </source>
</evidence>
<organism evidence="10 11">
    <name type="scientific">Ameyamaea chiangmaiensis</name>
    <dbReference type="NCBI Taxonomy" id="442969"/>
    <lineage>
        <taxon>Bacteria</taxon>
        <taxon>Pseudomonadati</taxon>
        <taxon>Pseudomonadota</taxon>
        <taxon>Alphaproteobacteria</taxon>
        <taxon>Acetobacterales</taxon>
        <taxon>Acetobacteraceae</taxon>
        <taxon>Ameyamaea</taxon>
    </lineage>
</organism>
<dbReference type="PROSITE" id="PS00455">
    <property type="entry name" value="AMP_BINDING"/>
    <property type="match status" value="1"/>
</dbReference>
<evidence type="ECO:0000259" key="7">
    <source>
        <dbReference type="Pfam" id="PF00501"/>
    </source>
</evidence>
<dbReference type="Gene3D" id="3.40.50.12780">
    <property type="entry name" value="N-terminal domain of ligase-like"/>
    <property type="match status" value="1"/>
</dbReference>
<evidence type="ECO:0000256" key="5">
    <source>
        <dbReference type="ARBA" id="ARBA00022990"/>
    </source>
</evidence>
<dbReference type="InterPro" id="IPR000873">
    <property type="entry name" value="AMP-dep_synth/lig_dom"/>
</dbReference>
<dbReference type="AlphaFoldDB" id="A0A850PDJ1"/>
<gene>
    <name evidence="10" type="primary">acs</name>
    <name evidence="10" type="ORF">HUK82_09255</name>
</gene>